<keyword evidence="3" id="KW-1185">Reference proteome</keyword>
<organism evidence="2 3">
    <name type="scientific">Calderihabitans maritimus</name>
    <dbReference type="NCBI Taxonomy" id="1246530"/>
    <lineage>
        <taxon>Bacteria</taxon>
        <taxon>Bacillati</taxon>
        <taxon>Bacillota</taxon>
        <taxon>Clostridia</taxon>
        <taxon>Neomoorellales</taxon>
        <taxon>Calderihabitantaceae</taxon>
        <taxon>Calderihabitans</taxon>
    </lineage>
</organism>
<protein>
    <recommendedName>
        <fullName evidence="4">ECF transporter S component</fullName>
    </recommendedName>
</protein>
<accession>A0A1Z5HSB7</accession>
<dbReference type="AlphaFoldDB" id="A0A1Z5HSB7"/>
<dbReference type="Proteomes" id="UP000197032">
    <property type="component" value="Unassembled WGS sequence"/>
</dbReference>
<evidence type="ECO:0008006" key="4">
    <source>
        <dbReference type="Google" id="ProtNLM"/>
    </source>
</evidence>
<keyword evidence="1" id="KW-1133">Transmembrane helix</keyword>
<name>A0A1Z5HSB7_9FIRM</name>
<comment type="caution">
    <text evidence="2">The sequence shown here is derived from an EMBL/GenBank/DDBJ whole genome shotgun (WGS) entry which is preliminary data.</text>
</comment>
<evidence type="ECO:0000313" key="2">
    <source>
        <dbReference type="EMBL" id="GAW92221.1"/>
    </source>
</evidence>
<sequence>MKTKEIVLGGLLTGLALVIPLAFGGVLGIVIPPFSATLASHVPMMIAMIVSPGVAVMVGIGSALGFLIKLGMPAIAARAFMHTFVGYAGAKMVQKGRPLYSALIWTLPLHALLEAIIVLPFGFTLYQGLVGVGIGTALHHAIDSVITLGILVLPIAKPLGLSSRVR</sequence>
<keyword evidence="1" id="KW-0472">Membrane</keyword>
<reference evidence="3" key="1">
    <citation type="journal article" date="2017" name="Appl. Environ. Microbiol.">
        <title>Genomic analysis of Calderihabitans maritimus KKC1, a thermophilic hydrogenogenic carboxydotrophic bacterium isolated from marine sediment.</title>
        <authorList>
            <person name="Omae K."/>
            <person name="Yoneda Y."/>
            <person name="Fukuyama Y."/>
            <person name="Yoshida T."/>
            <person name="Sako Y."/>
        </authorList>
    </citation>
    <scope>NUCLEOTIDE SEQUENCE [LARGE SCALE GENOMIC DNA]</scope>
    <source>
        <strain evidence="3">KKC1</strain>
    </source>
</reference>
<dbReference type="OrthoDB" id="1631895at2"/>
<proteinExistence type="predicted"/>
<gene>
    <name evidence="2" type="ORF">KKC1_13790</name>
</gene>
<dbReference type="EMBL" id="BDGJ01000063">
    <property type="protein sequence ID" value="GAW92221.1"/>
    <property type="molecule type" value="Genomic_DNA"/>
</dbReference>
<feature type="transmembrane region" description="Helical" evidence="1">
    <location>
        <begin position="6"/>
        <end position="30"/>
    </location>
</feature>
<keyword evidence="1" id="KW-0812">Transmembrane</keyword>
<evidence type="ECO:0000313" key="3">
    <source>
        <dbReference type="Proteomes" id="UP000197032"/>
    </source>
</evidence>
<feature type="transmembrane region" description="Helical" evidence="1">
    <location>
        <begin position="42"/>
        <end position="64"/>
    </location>
</feature>
<dbReference type="RefSeq" id="WP_088553623.1">
    <property type="nucleotide sequence ID" value="NZ_BDGJ01000063.1"/>
</dbReference>
<feature type="transmembrane region" description="Helical" evidence="1">
    <location>
        <begin position="129"/>
        <end position="156"/>
    </location>
</feature>
<evidence type="ECO:0000256" key="1">
    <source>
        <dbReference type="SAM" id="Phobius"/>
    </source>
</evidence>
<feature type="transmembrane region" description="Helical" evidence="1">
    <location>
        <begin position="102"/>
        <end position="123"/>
    </location>
</feature>